<evidence type="ECO:0000313" key="4">
    <source>
        <dbReference type="EMBL" id="KAK5975225.1"/>
    </source>
</evidence>
<evidence type="ECO:0000313" key="5">
    <source>
        <dbReference type="Proteomes" id="UP001331761"/>
    </source>
</evidence>
<evidence type="ECO:0000259" key="3">
    <source>
        <dbReference type="PROSITE" id="PS50994"/>
    </source>
</evidence>
<comment type="caution">
    <text evidence="4">The sequence shown here is derived from an EMBL/GenBank/DDBJ whole genome shotgun (WGS) entry which is preliminary data.</text>
</comment>
<proteinExistence type="predicted"/>
<gene>
    <name evidence="4" type="ORF">GCK32_022822</name>
</gene>
<dbReference type="InterPro" id="IPR036397">
    <property type="entry name" value="RNaseH_sf"/>
</dbReference>
<dbReference type="InterPro" id="IPR012337">
    <property type="entry name" value="RNaseH-like_sf"/>
</dbReference>
<dbReference type="Pfam" id="PF18701">
    <property type="entry name" value="DUF5641"/>
    <property type="match status" value="1"/>
</dbReference>
<accession>A0AAN8F8Q5</accession>
<dbReference type="AlphaFoldDB" id="A0AAN8F8Q5"/>
<dbReference type="InterPro" id="IPR040676">
    <property type="entry name" value="DUF5641"/>
</dbReference>
<protein>
    <submittedName>
        <fullName evidence="4">Integrase catalytic domain-containing protein</fullName>
    </submittedName>
</protein>
<evidence type="ECO:0000256" key="2">
    <source>
        <dbReference type="SAM" id="Phobius"/>
    </source>
</evidence>
<keyword evidence="2" id="KW-1133">Transmembrane helix</keyword>
<keyword evidence="2" id="KW-0812">Transmembrane</keyword>
<dbReference type="EMBL" id="WIXE01013283">
    <property type="protein sequence ID" value="KAK5975225.1"/>
    <property type="molecule type" value="Genomic_DNA"/>
</dbReference>
<keyword evidence="2" id="KW-0472">Membrane</keyword>
<dbReference type="InterPro" id="IPR001584">
    <property type="entry name" value="Integrase_cat-core"/>
</dbReference>
<feature type="compositionally biased region" description="Low complexity" evidence="1">
    <location>
        <begin position="286"/>
        <end position="295"/>
    </location>
</feature>
<keyword evidence="5" id="KW-1185">Reference proteome</keyword>
<feature type="region of interest" description="Disordered" evidence="1">
    <location>
        <begin position="270"/>
        <end position="301"/>
    </location>
</feature>
<feature type="transmembrane region" description="Helical" evidence="2">
    <location>
        <begin position="329"/>
        <end position="351"/>
    </location>
</feature>
<dbReference type="PROSITE" id="PS50994">
    <property type="entry name" value="INTEGRASE"/>
    <property type="match status" value="1"/>
</dbReference>
<dbReference type="GO" id="GO:0015074">
    <property type="term" value="P:DNA integration"/>
    <property type="evidence" value="ECO:0007669"/>
    <property type="project" value="InterPro"/>
</dbReference>
<feature type="transmembrane region" description="Helical" evidence="2">
    <location>
        <begin position="445"/>
        <end position="470"/>
    </location>
</feature>
<name>A0AAN8F8Q5_TRICO</name>
<dbReference type="Proteomes" id="UP001331761">
    <property type="component" value="Unassembled WGS sequence"/>
</dbReference>
<organism evidence="4 5">
    <name type="scientific">Trichostrongylus colubriformis</name>
    <name type="common">Black scour worm</name>
    <dbReference type="NCBI Taxonomy" id="6319"/>
    <lineage>
        <taxon>Eukaryota</taxon>
        <taxon>Metazoa</taxon>
        <taxon>Ecdysozoa</taxon>
        <taxon>Nematoda</taxon>
        <taxon>Chromadorea</taxon>
        <taxon>Rhabditida</taxon>
        <taxon>Rhabditina</taxon>
        <taxon>Rhabditomorpha</taxon>
        <taxon>Strongyloidea</taxon>
        <taxon>Trichostrongylidae</taxon>
        <taxon>Trichostrongylus</taxon>
    </lineage>
</organism>
<evidence type="ECO:0000256" key="1">
    <source>
        <dbReference type="SAM" id="MobiDB-lite"/>
    </source>
</evidence>
<dbReference type="PANTHER" id="PTHR47331">
    <property type="entry name" value="PHD-TYPE DOMAIN-CONTAINING PROTEIN"/>
    <property type="match status" value="1"/>
</dbReference>
<sequence length="483" mass="54922">MLKRFFARRGVPQTIICDNAPTFLLGEEILTESLQAAQCDPSINKELSNRGIHWRHITPYAPWQGGFYERMIKSIKHSLYKTLGRSILSFEELTTTIIEIESILNTRPLTYETTDLDRSRVIRPTEFLQKDICLTHPILPTVREQDTDYYPPDRALAIQTKSQATAALETLSRITDKFWDIWQAQYLTSLREKHVLKIGQKRGCTLSPQEGTAVLIVEATAPRQSWKMGIIQELVANTRGVVREAVVRLPSRRLIRRPINLLVPLELDDETHQEQETKTKMDRANTSSDSTTDSVSVDEERGTPQIRYNLRQRKPINYKDNNSSQFGHFFLLSIAWPSVVLLLLGCMTIAVRAQEKPFKSSLEPTVHDFQGRVTLESKDRIPEEVYGHQSYAIFNAQSAAENVTFLSDVVSYSAQWKVALNQAIATSETTWWTAQFGKAMKCRLCFINVLNLTVSLLGLMIVPEITYLVLSTWGLGRLSPGCC</sequence>
<dbReference type="Gene3D" id="3.30.420.10">
    <property type="entry name" value="Ribonuclease H-like superfamily/Ribonuclease H"/>
    <property type="match status" value="1"/>
</dbReference>
<feature type="domain" description="Integrase catalytic" evidence="3">
    <location>
        <begin position="1"/>
        <end position="132"/>
    </location>
</feature>
<dbReference type="GO" id="GO:0003676">
    <property type="term" value="F:nucleic acid binding"/>
    <property type="evidence" value="ECO:0007669"/>
    <property type="project" value="InterPro"/>
</dbReference>
<dbReference type="SUPFAM" id="SSF53098">
    <property type="entry name" value="Ribonuclease H-like"/>
    <property type="match status" value="1"/>
</dbReference>
<reference evidence="4 5" key="1">
    <citation type="submission" date="2019-10" db="EMBL/GenBank/DDBJ databases">
        <title>Assembly and Annotation for the nematode Trichostrongylus colubriformis.</title>
        <authorList>
            <person name="Martin J."/>
        </authorList>
    </citation>
    <scope>NUCLEOTIDE SEQUENCE [LARGE SCALE GENOMIC DNA]</scope>
    <source>
        <strain evidence="4">G859</strain>
        <tissue evidence="4">Whole worm</tissue>
    </source>
</reference>
<feature type="compositionally biased region" description="Basic and acidic residues" evidence="1">
    <location>
        <begin position="270"/>
        <end position="283"/>
    </location>
</feature>